<dbReference type="GO" id="GO:0005737">
    <property type="term" value="C:cytoplasm"/>
    <property type="evidence" value="ECO:0007669"/>
    <property type="project" value="UniProtKB-SubCell"/>
</dbReference>
<keyword evidence="2 5" id="KW-0489">Methyltransferase</keyword>
<sequence length="256" mass="28801">MMTPDLLESSSIVRRLLDPSELGTREYWDSAYTRELQNYEDDASDEGTIWFDENGAEAAILKQLDQLATQGHLCKTNTATASASRFLDLGTGNGHLLFALREEDDNDEVWQGELVGVDYSDTSVQLARRIAAQKEVSGVRFEQWDLLQETAPPAWLKDGFDVVLDKGTFDAISLMSRDEGQEHACDIYRNRVAALVKPGYFLSITSCNWTKRELLEWLAPEGGELEFFAEAKYPTFTFGGQTGQTIVTLVLRRKLK</sequence>
<dbReference type="SUPFAM" id="SSF53335">
    <property type="entry name" value="S-adenosyl-L-methionine-dependent methyltransferases"/>
    <property type="match status" value="1"/>
</dbReference>
<evidence type="ECO:0000256" key="1">
    <source>
        <dbReference type="ARBA" id="ARBA00022490"/>
    </source>
</evidence>
<evidence type="ECO:0000256" key="3">
    <source>
        <dbReference type="ARBA" id="ARBA00022679"/>
    </source>
</evidence>
<keyword evidence="4 5" id="KW-0949">S-adenosyl-L-methionine</keyword>
<dbReference type="Pfam" id="PF13847">
    <property type="entry name" value="Methyltransf_31"/>
    <property type="match status" value="1"/>
</dbReference>
<reference evidence="7" key="1">
    <citation type="submission" date="2023-08" db="EMBL/GenBank/DDBJ databases">
        <title>Black Yeasts Isolated from many extreme environments.</title>
        <authorList>
            <person name="Coleine C."/>
            <person name="Stajich J.E."/>
            <person name="Selbmann L."/>
        </authorList>
    </citation>
    <scope>NUCLEOTIDE SEQUENCE</scope>
    <source>
        <strain evidence="7">CCFEE 5401</strain>
    </source>
</reference>
<evidence type="ECO:0000256" key="2">
    <source>
        <dbReference type="ARBA" id="ARBA00022603"/>
    </source>
</evidence>
<name>A0AAN7TL14_9PEZI</name>
<comment type="subcellular location">
    <subcellularLocation>
        <location evidence="5">Cytoplasm</location>
    </subcellularLocation>
</comment>
<comment type="similarity">
    <text evidence="5">Belongs to the class I-like SAM-binding methyltransferase superfamily. EFM4 family.</text>
</comment>
<comment type="caution">
    <text evidence="7">The sequence shown here is derived from an EMBL/GenBank/DDBJ whole genome shotgun (WGS) entry which is preliminary data.</text>
</comment>
<comment type="function">
    <text evidence="5">S-adenosyl-L-methionine-dependent protein-lysine N-methyltransferase that mono- and dimethylates elongation factor 1-alpha at 'Lys-316'. May play a role in intracellular transport.</text>
</comment>
<dbReference type="EMBL" id="JAVRRL010000043">
    <property type="protein sequence ID" value="KAK5111024.1"/>
    <property type="molecule type" value="Genomic_DNA"/>
</dbReference>
<dbReference type="EC" id="2.1.1.-" evidence="5"/>
<evidence type="ECO:0000256" key="5">
    <source>
        <dbReference type="HAMAP-Rule" id="MF_03188"/>
    </source>
</evidence>
<dbReference type="CDD" id="cd02440">
    <property type="entry name" value="AdoMet_MTases"/>
    <property type="match status" value="1"/>
</dbReference>
<evidence type="ECO:0000256" key="4">
    <source>
        <dbReference type="ARBA" id="ARBA00022691"/>
    </source>
</evidence>
<dbReference type="HAMAP" id="MF_03188">
    <property type="entry name" value="Methyltr_EFM4"/>
    <property type="match status" value="1"/>
</dbReference>
<dbReference type="GO" id="GO:0016279">
    <property type="term" value="F:protein-lysine N-methyltransferase activity"/>
    <property type="evidence" value="ECO:0007669"/>
    <property type="project" value="UniProtKB-UniRule"/>
</dbReference>
<keyword evidence="1 5" id="KW-0963">Cytoplasm</keyword>
<dbReference type="GO" id="GO:0016192">
    <property type="term" value="P:vesicle-mediated transport"/>
    <property type="evidence" value="ECO:0007669"/>
    <property type="project" value="UniProtKB-UniRule"/>
</dbReference>
<keyword evidence="3 5" id="KW-0808">Transferase</keyword>
<dbReference type="Gene3D" id="3.40.50.150">
    <property type="entry name" value="Vaccinia Virus protein VP39"/>
    <property type="match status" value="1"/>
</dbReference>
<dbReference type="PANTHER" id="PTHR12843">
    <property type="entry name" value="PROTEIN-LYSINE N-METHYLTRANSFERASE METTL10"/>
    <property type="match status" value="1"/>
</dbReference>
<protein>
    <recommendedName>
        <fullName evidence="5">Protein-lysine N-methyltransferase EFM4</fullName>
        <ecNumber evidence="5">2.1.1.-</ecNumber>
    </recommendedName>
    <alternativeName>
        <fullName evidence="5">Elongation factor methyltransferase 4</fullName>
    </alternativeName>
</protein>
<dbReference type="GO" id="GO:0032259">
    <property type="term" value="P:methylation"/>
    <property type="evidence" value="ECO:0007669"/>
    <property type="project" value="UniProtKB-KW"/>
</dbReference>
<gene>
    <name evidence="5" type="primary">EFM4</name>
    <name evidence="7" type="ORF">LTR62_005399</name>
</gene>
<accession>A0AAN7TL14</accession>
<dbReference type="AlphaFoldDB" id="A0AAN7TL14"/>
<dbReference type="InterPro" id="IPR025714">
    <property type="entry name" value="Methyltranfer_dom"/>
</dbReference>
<feature type="domain" description="Methyltransferase" evidence="6">
    <location>
        <begin position="82"/>
        <end position="215"/>
    </location>
</feature>
<dbReference type="InterPro" id="IPR026635">
    <property type="entry name" value="Efm4/METTL10"/>
</dbReference>
<evidence type="ECO:0000313" key="8">
    <source>
        <dbReference type="Proteomes" id="UP001310890"/>
    </source>
</evidence>
<dbReference type="InterPro" id="IPR029063">
    <property type="entry name" value="SAM-dependent_MTases_sf"/>
</dbReference>
<evidence type="ECO:0000259" key="6">
    <source>
        <dbReference type="Pfam" id="PF13847"/>
    </source>
</evidence>
<keyword evidence="5" id="KW-0813">Transport</keyword>
<dbReference type="PANTHER" id="PTHR12843:SF5">
    <property type="entry name" value="EEF1A LYSINE METHYLTRANSFERASE 2"/>
    <property type="match status" value="1"/>
</dbReference>
<proteinExistence type="inferred from homology"/>
<evidence type="ECO:0000313" key="7">
    <source>
        <dbReference type="EMBL" id="KAK5111024.1"/>
    </source>
</evidence>
<organism evidence="7 8">
    <name type="scientific">Meristemomyces frigidus</name>
    <dbReference type="NCBI Taxonomy" id="1508187"/>
    <lineage>
        <taxon>Eukaryota</taxon>
        <taxon>Fungi</taxon>
        <taxon>Dikarya</taxon>
        <taxon>Ascomycota</taxon>
        <taxon>Pezizomycotina</taxon>
        <taxon>Dothideomycetes</taxon>
        <taxon>Dothideomycetidae</taxon>
        <taxon>Mycosphaerellales</taxon>
        <taxon>Teratosphaeriaceae</taxon>
        <taxon>Meristemomyces</taxon>
    </lineage>
</organism>
<dbReference type="Proteomes" id="UP001310890">
    <property type="component" value="Unassembled WGS sequence"/>
</dbReference>